<gene>
    <name evidence="4" type="ORF">HHUSO_G30704</name>
</gene>
<feature type="compositionally biased region" description="Basic residues" evidence="2">
    <location>
        <begin position="1"/>
        <end position="11"/>
    </location>
</feature>
<feature type="region of interest" description="Disordered" evidence="2">
    <location>
        <begin position="1"/>
        <end position="31"/>
    </location>
</feature>
<dbReference type="EMBL" id="JAHFZB010000035">
    <property type="protein sequence ID" value="KAK6470485.1"/>
    <property type="molecule type" value="Genomic_DNA"/>
</dbReference>
<dbReference type="Proteomes" id="UP001369086">
    <property type="component" value="Unassembled WGS sequence"/>
</dbReference>
<dbReference type="Gene3D" id="1.10.287.1490">
    <property type="match status" value="1"/>
</dbReference>
<sequence length="464" mass="50595">MTAKHRKGKSNHSHEENSSSHSAVEPEPQGGGGSHSGSVCVLFLLFVVGGATAAWFCFQQHQTVTSLTDSVERLQSKLAQMENAGEQLREANEKLSSITDYEQRLSGLEETHILIEKRISKATVTMDHALTSDLPSKLSTLQAQIKTGLDELKEAAAPKEELRKIQDLLELLKTTELELLHRQLNGIMHTSSELRGNVDSLSGTVTGYRGRVGGLEESAITHSLALEEVREEAAKLDKTLQALAGSAVEMEAKLDRHAELLSALTSQLEEQGKEVLSLKESEANQRAEMVKSEQELANVRKVVQVAQAQRASLDEELNSIRQELTDQSRQTQNRNTELGSSLEAAQARIDTLESLPQASQQGEIQSVKQALEQLESRLSETVQHCFSGEVEARCGEECTWPLLRSVSFPEPVARLPVITVGLAQASLGVTVKISDHGHSGFTVQIDRVGEPGPTSAMVSWMACA</sequence>
<proteinExistence type="predicted"/>
<accession>A0ABR0YE70</accession>
<keyword evidence="3" id="KW-0812">Transmembrane</keyword>
<keyword evidence="1" id="KW-0175">Coiled coil</keyword>
<keyword evidence="3" id="KW-1133">Transmembrane helix</keyword>
<reference evidence="4 5" key="1">
    <citation type="submission" date="2021-05" db="EMBL/GenBank/DDBJ databases">
        <authorList>
            <person name="Zahm M."/>
            <person name="Klopp C."/>
            <person name="Cabau C."/>
            <person name="Kuhl H."/>
            <person name="Suciu R."/>
            <person name="Ciorpac M."/>
            <person name="Holostenco D."/>
            <person name="Gessner J."/>
            <person name="Wuertz S."/>
            <person name="Hohne C."/>
            <person name="Stock M."/>
            <person name="Gislard M."/>
            <person name="Lluch J."/>
            <person name="Milhes M."/>
            <person name="Lampietro C."/>
            <person name="Lopez Roques C."/>
            <person name="Donnadieu C."/>
            <person name="Du K."/>
            <person name="Schartl M."/>
            <person name="Guiguen Y."/>
        </authorList>
    </citation>
    <scope>NUCLEOTIDE SEQUENCE [LARGE SCALE GENOMIC DNA]</scope>
    <source>
        <strain evidence="4">Hh-F2</strain>
        <tissue evidence="4">Blood</tissue>
    </source>
</reference>
<evidence type="ECO:0000256" key="1">
    <source>
        <dbReference type="SAM" id="Coils"/>
    </source>
</evidence>
<evidence type="ECO:0000313" key="5">
    <source>
        <dbReference type="Proteomes" id="UP001369086"/>
    </source>
</evidence>
<dbReference type="InterPro" id="IPR037221">
    <property type="entry name" value="H-type_lectin_dom_sf"/>
</dbReference>
<feature type="coiled-coil region" evidence="1">
    <location>
        <begin position="357"/>
        <end position="384"/>
    </location>
</feature>
<name>A0ABR0YE70_HUSHU</name>
<evidence type="ECO:0000256" key="2">
    <source>
        <dbReference type="SAM" id="MobiDB-lite"/>
    </source>
</evidence>
<evidence type="ECO:0000256" key="3">
    <source>
        <dbReference type="SAM" id="Phobius"/>
    </source>
</evidence>
<evidence type="ECO:0000313" key="4">
    <source>
        <dbReference type="EMBL" id="KAK6470485.1"/>
    </source>
</evidence>
<feature type="coiled-coil region" evidence="1">
    <location>
        <begin position="226"/>
        <end position="330"/>
    </location>
</feature>
<keyword evidence="5" id="KW-1185">Reference proteome</keyword>
<comment type="caution">
    <text evidence="4">The sequence shown here is derived from an EMBL/GenBank/DDBJ whole genome shotgun (WGS) entry which is preliminary data.</text>
</comment>
<dbReference type="Gene3D" id="2.60.40.2080">
    <property type="match status" value="1"/>
</dbReference>
<organism evidence="4 5">
    <name type="scientific">Huso huso</name>
    <name type="common">Beluga</name>
    <name type="synonym">Acipenser huso</name>
    <dbReference type="NCBI Taxonomy" id="61971"/>
    <lineage>
        <taxon>Eukaryota</taxon>
        <taxon>Metazoa</taxon>
        <taxon>Chordata</taxon>
        <taxon>Craniata</taxon>
        <taxon>Vertebrata</taxon>
        <taxon>Euteleostomi</taxon>
        <taxon>Actinopterygii</taxon>
        <taxon>Chondrostei</taxon>
        <taxon>Acipenseriformes</taxon>
        <taxon>Acipenseridae</taxon>
        <taxon>Huso</taxon>
    </lineage>
</organism>
<protein>
    <submittedName>
        <fullName evidence="4">Inhibitor of nuclear factor kappa-B kinase-interacting protein-like</fullName>
    </submittedName>
</protein>
<feature type="transmembrane region" description="Helical" evidence="3">
    <location>
        <begin position="39"/>
        <end position="56"/>
    </location>
</feature>
<feature type="coiled-coil region" evidence="1">
    <location>
        <begin position="64"/>
        <end position="98"/>
    </location>
</feature>
<keyword evidence="3" id="KW-0472">Membrane</keyword>